<name>A0ABT4A9J7_9BACT</name>
<organism evidence="1 2">
    <name type="scientific">Archangium lansingense</name>
    <dbReference type="NCBI Taxonomy" id="2995310"/>
    <lineage>
        <taxon>Bacteria</taxon>
        <taxon>Pseudomonadati</taxon>
        <taxon>Myxococcota</taxon>
        <taxon>Myxococcia</taxon>
        <taxon>Myxococcales</taxon>
        <taxon>Cystobacterineae</taxon>
        <taxon>Archangiaceae</taxon>
        <taxon>Archangium</taxon>
    </lineage>
</organism>
<reference evidence="1 2" key="1">
    <citation type="submission" date="2022-11" db="EMBL/GenBank/DDBJ databases">
        <title>Minimal conservation of predation-associated metabolite biosynthetic gene clusters underscores biosynthetic potential of Myxococcota including descriptions for ten novel species: Archangium lansinium sp. nov., Myxococcus landrumus sp. nov., Nannocystis bai.</title>
        <authorList>
            <person name="Ahearne A."/>
            <person name="Stevens C."/>
            <person name="Phillips K."/>
        </authorList>
    </citation>
    <scope>NUCLEOTIDE SEQUENCE [LARGE SCALE GENOMIC DNA]</scope>
    <source>
        <strain evidence="1 2">MIWBW</strain>
    </source>
</reference>
<protein>
    <submittedName>
        <fullName evidence="1">Uncharacterized protein</fullName>
    </submittedName>
</protein>
<evidence type="ECO:0000313" key="2">
    <source>
        <dbReference type="Proteomes" id="UP001207654"/>
    </source>
</evidence>
<dbReference type="Proteomes" id="UP001207654">
    <property type="component" value="Unassembled WGS sequence"/>
</dbReference>
<evidence type="ECO:0000313" key="1">
    <source>
        <dbReference type="EMBL" id="MCY1078318.1"/>
    </source>
</evidence>
<dbReference type="EMBL" id="JAPNKA010000001">
    <property type="protein sequence ID" value="MCY1078318.1"/>
    <property type="molecule type" value="Genomic_DNA"/>
</dbReference>
<comment type="caution">
    <text evidence="1">The sequence shown here is derived from an EMBL/GenBank/DDBJ whole genome shotgun (WGS) entry which is preliminary data.</text>
</comment>
<sequence>MAEHSGRLLRWDIYEEHLNEAAFRWSQWEAALDFTLEETAEVEEQVAAHVDGLVVGGEPVARKLLEPALAEKPERIVAAALALLGAEEPTGPAAVLAALPTAEPPALAALRRALELAPSAAIPADLPSLLKREDAVPGLLALVLDTLGAHGLATAPVCLPFVTHPEPLVAAAALRAASRARLALEVVG</sequence>
<dbReference type="RefSeq" id="WP_267537105.1">
    <property type="nucleotide sequence ID" value="NZ_JAPNKA010000001.1"/>
</dbReference>
<accession>A0ABT4A9J7</accession>
<keyword evidence="2" id="KW-1185">Reference proteome</keyword>
<gene>
    <name evidence="1" type="ORF">OV287_27960</name>
</gene>
<proteinExistence type="predicted"/>